<evidence type="ECO:0000313" key="11">
    <source>
        <dbReference type="Proteomes" id="UP000186469"/>
    </source>
</evidence>
<name>A0A1M7SL14_9BACT</name>
<dbReference type="PANTHER" id="PTHR45754">
    <property type="entry name" value="METHYLENETETRAHYDROFOLATE REDUCTASE"/>
    <property type="match status" value="1"/>
</dbReference>
<dbReference type="EMBL" id="FRDI01000004">
    <property type="protein sequence ID" value="SHN59157.1"/>
    <property type="molecule type" value="Genomic_DNA"/>
</dbReference>
<dbReference type="AlphaFoldDB" id="A0A1M7SL14"/>
<gene>
    <name evidence="10" type="ORF">SAMN02745728_00974</name>
</gene>
<keyword evidence="11" id="KW-1185">Reference proteome</keyword>
<dbReference type="InterPro" id="IPR003171">
    <property type="entry name" value="Mehydrof_redctse-like"/>
</dbReference>
<dbReference type="GO" id="GO:0106312">
    <property type="term" value="F:methylenetetrahydrofolate reductase (NADH) activity"/>
    <property type="evidence" value="ECO:0007669"/>
    <property type="project" value="UniProtKB-EC"/>
</dbReference>
<keyword evidence="4 9" id="KW-0285">Flavoprotein</keyword>
<evidence type="ECO:0000256" key="5">
    <source>
        <dbReference type="ARBA" id="ARBA00022827"/>
    </source>
</evidence>
<dbReference type="OrthoDB" id="9812555at2"/>
<dbReference type="GO" id="GO:0071949">
    <property type="term" value="F:FAD binding"/>
    <property type="evidence" value="ECO:0007669"/>
    <property type="project" value="TreeGrafter"/>
</dbReference>
<evidence type="ECO:0000256" key="4">
    <source>
        <dbReference type="ARBA" id="ARBA00022630"/>
    </source>
</evidence>
<evidence type="ECO:0000256" key="2">
    <source>
        <dbReference type="ARBA" id="ARBA00004777"/>
    </source>
</evidence>
<dbReference type="InterPro" id="IPR029041">
    <property type="entry name" value="FAD-linked_oxidoreductase-like"/>
</dbReference>
<dbReference type="SUPFAM" id="SSF51730">
    <property type="entry name" value="FAD-linked oxidoreductase"/>
    <property type="match status" value="1"/>
</dbReference>
<comment type="cofactor">
    <cofactor evidence="1 9">
        <name>FAD</name>
        <dbReference type="ChEBI" id="CHEBI:57692"/>
    </cofactor>
</comment>
<comment type="pathway">
    <text evidence="2 9">One-carbon metabolism; tetrahydrofolate interconversion.</text>
</comment>
<dbReference type="GO" id="GO:0035999">
    <property type="term" value="P:tetrahydrofolate interconversion"/>
    <property type="evidence" value="ECO:0007669"/>
    <property type="project" value="UniProtKB-UniPathway"/>
</dbReference>
<protein>
    <recommendedName>
        <fullName evidence="9">Methylenetetrahydrofolate reductase</fullName>
    </recommendedName>
</protein>
<proteinExistence type="inferred from homology"/>
<dbReference type="CDD" id="cd00537">
    <property type="entry name" value="MTHFR"/>
    <property type="match status" value="1"/>
</dbReference>
<dbReference type="PANTHER" id="PTHR45754:SF3">
    <property type="entry name" value="METHYLENETETRAHYDROFOLATE REDUCTASE (NADPH)"/>
    <property type="match status" value="1"/>
</dbReference>
<organism evidence="10 11">
    <name type="scientific">Desulfovibrio litoralis DSM 11393</name>
    <dbReference type="NCBI Taxonomy" id="1121455"/>
    <lineage>
        <taxon>Bacteria</taxon>
        <taxon>Pseudomonadati</taxon>
        <taxon>Thermodesulfobacteriota</taxon>
        <taxon>Desulfovibrionia</taxon>
        <taxon>Desulfovibrionales</taxon>
        <taxon>Desulfovibrionaceae</taxon>
        <taxon>Desulfovibrio</taxon>
    </lineage>
</organism>
<dbReference type="UniPathway" id="UPA00193"/>
<dbReference type="RefSeq" id="WP_072696679.1">
    <property type="nucleotide sequence ID" value="NZ_FRDI01000004.1"/>
</dbReference>
<sequence>MKIIDKITAQQGKPFYSLEFFPPKEKDNWGGFIQTVKELEKINPLFASVTYGAGGGTQENTLEITAKVKNECKMETMAHLTCVGADKKKISDFLSRLKQVGVTNILALRGDVPSGQTVDWDKADFKHASDMVAFVKKEFPDFGISVAAYPAPHPEALSFKKDRLDTALKMRVGSDFAVTQLFFDVREYFSLVDDLKALGINMPIIPGVLPIQSLDSIRRILSLSGSNIPGKLYLSLEEAQNKGGVEAVKEAGLKFAIQQIRSLLDGGAPGIHLYTLNRSSMCLNIAEEVGALS</sequence>
<reference evidence="10 11" key="1">
    <citation type="submission" date="2016-12" db="EMBL/GenBank/DDBJ databases">
        <authorList>
            <person name="Song W.-J."/>
            <person name="Kurnit D.M."/>
        </authorList>
    </citation>
    <scope>NUCLEOTIDE SEQUENCE [LARGE SCALE GENOMIC DNA]</scope>
    <source>
        <strain evidence="10 11">DSM 11393</strain>
    </source>
</reference>
<dbReference type="Pfam" id="PF02219">
    <property type="entry name" value="MTHFR"/>
    <property type="match status" value="1"/>
</dbReference>
<evidence type="ECO:0000256" key="7">
    <source>
        <dbReference type="ARBA" id="ARBA00034478"/>
    </source>
</evidence>
<dbReference type="STRING" id="1121455.SAMN02745728_00974"/>
<evidence type="ECO:0000256" key="6">
    <source>
        <dbReference type="ARBA" id="ARBA00023002"/>
    </source>
</evidence>
<evidence type="ECO:0000313" key="10">
    <source>
        <dbReference type="EMBL" id="SHN59157.1"/>
    </source>
</evidence>
<comment type="catalytic activity">
    <reaction evidence="8">
        <text>(6S)-5-methyl-5,6,7,8-tetrahydrofolate + NAD(+) = (6R)-5,10-methylene-5,6,7,8-tetrahydrofolate + NADH + H(+)</text>
        <dbReference type="Rhea" id="RHEA:19821"/>
        <dbReference type="ChEBI" id="CHEBI:15378"/>
        <dbReference type="ChEBI" id="CHEBI:15636"/>
        <dbReference type="ChEBI" id="CHEBI:18608"/>
        <dbReference type="ChEBI" id="CHEBI:57540"/>
        <dbReference type="ChEBI" id="CHEBI:57945"/>
        <dbReference type="EC" id="1.5.1.54"/>
    </reaction>
    <physiologicalReaction direction="right-to-left" evidence="8">
        <dbReference type="Rhea" id="RHEA:19823"/>
    </physiologicalReaction>
</comment>
<evidence type="ECO:0000256" key="3">
    <source>
        <dbReference type="ARBA" id="ARBA00006743"/>
    </source>
</evidence>
<keyword evidence="5 9" id="KW-0274">FAD</keyword>
<comment type="pathway">
    <text evidence="7">Amino-acid biosynthesis; L-methionine biosynthesis via de novo pathway.</text>
</comment>
<evidence type="ECO:0000256" key="9">
    <source>
        <dbReference type="RuleBase" id="RU003862"/>
    </source>
</evidence>
<dbReference type="Proteomes" id="UP000186469">
    <property type="component" value="Unassembled WGS sequence"/>
</dbReference>
<dbReference type="GO" id="GO:0005829">
    <property type="term" value="C:cytosol"/>
    <property type="evidence" value="ECO:0007669"/>
    <property type="project" value="TreeGrafter"/>
</dbReference>
<keyword evidence="6 9" id="KW-0560">Oxidoreductase</keyword>
<evidence type="ECO:0000256" key="1">
    <source>
        <dbReference type="ARBA" id="ARBA00001974"/>
    </source>
</evidence>
<accession>A0A1M7SL14</accession>
<evidence type="ECO:0000256" key="8">
    <source>
        <dbReference type="ARBA" id="ARBA00048628"/>
    </source>
</evidence>
<comment type="similarity">
    <text evidence="3 9">Belongs to the methylenetetrahydrofolate reductase family.</text>
</comment>
<dbReference type="GO" id="GO:0009086">
    <property type="term" value="P:methionine biosynthetic process"/>
    <property type="evidence" value="ECO:0007669"/>
    <property type="project" value="TreeGrafter"/>
</dbReference>
<dbReference type="Gene3D" id="3.20.20.220">
    <property type="match status" value="1"/>
</dbReference>